<dbReference type="Gene3D" id="3.50.50.60">
    <property type="entry name" value="FAD/NAD(P)-binding domain"/>
    <property type="match status" value="2"/>
</dbReference>
<dbReference type="PANTHER" id="PTHR13847">
    <property type="entry name" value="SARCOSINE DEHYDROGENASE-RELATED"/>
    <property type="match status" value="1"/>
</dbReference>
<feature type="domain" description="FAD dependent oxidoreductase" evidence="3">
    <location>
        <begin position="5"/>
        <end position="399"/>
    </location>
</feature>
<dbReference type="Proteomes" id="UP000094487">
    <property type="component" value="Unassembled WGS sequence"/>
</dbReference>
<dbReference type="OrthoDB" id="9805337at2"/>
<dbReference type="EMBL" id="MDDS01000075">
    <property type="protein sequence ID" value="ODP36318.1"/>
    <property type="molecule type" value="Genomic_DNA"/>
</dbReference>
<keyword evidence="5" id="KW-1185">Reference proteome</keyword>
<accession>A0A1E3LRD0</accession>
<dbReference type="GO" id="GO:0005737">
    <property type="term" value="C:cytoplasm"/>
    <property type="evidence" value="ECO:0007669"/>
    <property type="project" value="TreeGrafter"/>
</dbReference>
<evidence type="ECO:0000259" key="3">
    <source>
        <dbReference type="Pfam" id="PF01266"/>
    </source>
</evidence>
<comment type="caution">
    <text evidence="4">The sequence shown here is derived from an EMBL/GenBank/DDBJ whole genome shotgun (WGS) entry which is preliminary data.</text>
</comment>
<keyword evidence="2" id="KW-0560">Oxidoreductase</keyword>
<reference evidence="4 5" key="1">
    <citation type="submission" date="2016-08" db="EMBL/GenBank/DDBJ databases">
        <title>Draft genome of the agarase producing Sphingomonas sp. MCT13.</title>
        <authorList>
            <person name="D'Andrea M.M."/>
            <person name="Rossolini G.M."/>
            <person name="Thaller M.C."/>
        </authorList>
    </citation>
    <scope>NUCLEOTIDE SEQUENCE [LARGE SCALE GENOMIC DNA]</scope>
    <source>
        <strain evidence="4 5">MCT13</strain>
    </source>
</reference>
<dbReference type="GO" id="GO:0005886">
    <property type="term" value="C:plasma membrane"/>
    <property type="evidence" value="ECO:0007669"/>
    <property type="project" value="TreeGrafter"/>
</dbReference>
<evidence type="ECO:0000256" key="2">
    <source>
        <dbReference type="ARBA" id="ARBA00023002"/>
    </source>
</evidence>
<evidence type="ECO:0000313" key="5">
    <source>
        <dbReference type="Proteomes" id="UP000094487"/>
    </source>
</evidence>
<dbReference type="SUPFAM" id="SSF54373">
    <property type="entry name" value="FAD-linked reductases, C-terminal domain"/>
    <property type="match status" value="1"/>
</dbReference>
<dbReference type="AlphaFoldDB" id="A0A1E3LRD0"/>
<dbReference type="GO" id="GO:0055130">
    <property type="term" value="P:D-alanine catabolic process"/>
    <property type="evidence" value="ECO:0007669"/>
    <property type="project" value="TreeGrafter"/>
</dbReference>
<gene>
    <name evidence="4" type="ORF">BFL28_06385</name>
</gene>
<dbReference type="InterPro" id="IPR006076">
    <property type="entry name" value="FAD-dep_OxRdtase"/>
</dbReference>
<sequence length="404" mass="42374">MGGQDIIVIGAGVVGMATALTLFDRGHRVTVLDAEPAPGRGTSFANGAQLSYAYTDALASPGVRRQLPQLLLALDPAFRLKPQIDADFIRWGLAFLRNTSSDAFMRNTVAGLTLASESRDALHALIARHGLRFDHATPGKLHLYRTPQSFAAARSLAAAKAAAVSVVQQALTPDEALAVEPALAPIGDRIIGALHTPDEESGDPQLFCLAARDALVRAGQEVIGNIAIDRIEADGDPRAIAPSGQTWRADCIVLCAGAQSPRLARALGTSLPIQPVKGYSITAPPGTAAPTVSITDVANRVVFCRLGDRMRIAGLAELGNRDRTVDPARLATLVSSARDALPGAADYGRIETSWAGLRPMTPDSLPITRVIAQGVIANTGHGGLGWTYAAGSARRVAQLMERDG</sequence>
<dbReference type="InterPro" id="IPR036188">
    <property type="entry name" value="FAD/NAD-bd_sf"/>
</dbReference>
<organism evidence="4 5">
    <name type="scientific">Sphingomonas turrisvirgatae</name>
    <dbReference type="NCBI Taxonomy" id="1888892"/>
    <lineage>
        <taxon>Bacteria</taxon>
        <taxon>Pseudomonadati</taxon>
        <taxon>Pseudomonadota</taxon>
        <taxon>Alphaproteobacteria</taxon>
        <taxon>Sphingomonadales</taxon>
        <taxon>Sphingomonadaceae</taxon>
        <taxon>Sphingomonas</taxon>
    </lineage>
</organism>
<protein>
    <recommendedName>
        <fullName evidence="3">FAD dependent oxidoreductase domain-containing protein</fullName>
    </recommendedName>
</protein>
<dbReference type="Pfam" id="PF01266">
    <property type="entry name" value="DAO"/>
    <property type="match status" value="1"/>
</dbReference>
<evidence type="ECO:0000256" key="1">
    <source>
        <dbReference type="ARBA" id="ARBA00009410"/>
    </source>
</evidence>
<dbReference type="GO" id="GO:0008718">
    <property type="term" value="F:D-amino-acid dehydrogenase activity"/>
    <property type="evidence" value="ECO:0007669"/>
    <property type="project" value="TreeGrafter"/>
</dbReference>
<comment type="similarity">
    <text evidence="1">Belongs to the DadA oxidoreductase family.</text>
</comment>
<dbReference type="STRING" id="1888892.BFL28_06385"/>
<dbReference type="SUPFAM" id="SSF51971">
    <property type="entry name" value="Nucleotide-binding domain"/>
    <property type="match status" value="1"/>
</dbReference>
<name>A0A1E3LRD0_9SPHN</name>
<dbReference type="PANTHER" id="PTHR13847:SF280">
    <property type="entry name" value="D-AMINO ACID DEHYDROGENASE"/>
    <property type="match status" value="1"/>
</dbReference>
<dbReference type="Gene3D" id="3.30.9.10">
    <property type="entry name" value="D-Amino Acid Oxidase, subunit A, domain 2"/>
    <property type="match status" value="2"/>
</dbReference>
<proteinExistence type="inferred from homology"/>
<evidence type="ECO:0000313" key="4">
    <source>
        <dbReference type="EMBL" id="ODP36318.1"/>
    </source>
</evidence>